<proteinExistence type="predicted"/>
<dbReference type="PANTHER" id="PTHR35144">
    <property type="entry name" value="MEIOSIS-SPECIFIC TRANSCRIPTION FACTOR NDT80"/>
    <property type="match status" value="1"/>
</dbReference>
<dbReference type="Proteomes" id="UP000756132">
    <property type="component" value="Chromosome 3"/>
</dbReference>
<dbReference type="KEGG" id="ffu:CLAFUR5_08654"/>
<keyword evidence="1 2" id="KW-0238">DNA-binding</keyword>
<feature type="DNA-binding region" description="NDT80" evidence="2">
    <location>
        <begin position="225"/>
        <end position="522"/>
    </location>
</feature>
<feature type="compositionally biased region" description="Basic and acidic residues" evidence="3">
    <location>
        <begin position="609"/>
        <end position="619"/>
    </location>
</feature>
<dbReference type="InterPro" id="IPR037141">
    <property type="entry name" value="NDT80_DNA-bd_dom_sf"/>
</dbReference>
<dbReference type="RefSeq" id="XP_047759657.1">
    <property type="nucleotide sequence ID" value="XM_047907802.1"/>
</dbReference>
<dbReference type="OrthoDB" id="2288358at2759"/>
<evidence type="ECO:0000256" key="2">
    <source>
        <dbReference type="PROSITE-ProRule" id="PRU00850"/>
    </source>
</evidence>
<dbReference type="InterPro" id="IPR008967">
    <property type="entry name" value="p53-like_TF_DNA-bd_sf"/>
</dbReference>
<feature type="region of interest" description="Disordered" evidence="3">
    <location>
        <begin position="511"/>
        <end position="540"/>
    </location>
</feature>
<dbReference type="PROSITE" id="PS51517">
    <property type="entry name" value="NDT80"/>
    <property type="match status" value="1"/>
</dbReference>
<keyword evidence="6" id="KW-1185">Reference proteome</keyword>
<evidence type="ECO:0000259" key="4">
    <source>
        <dbReference type="PROSITE" id="PS51517"/>
    </source>
</evidence>
<feature type="region of interest" description="Disordered" evidence="3">
    <location>
        <begin position="157"/>
        <end position="209"/>
    </location>
</feature>
<evidence type="ECO:0000313" key="6">
    <source>
        <dbReference type="Proteomes" id="UP000756132"/>
    </source>
</evidence>
<feature type="region of interest" description="Disordered" evidence="3">
    <location>
        <begin position="29"/>
        <end position="68"/>
    </location>
</feature>
<dbReference type="InterPro" id="IPR052605">
    <property type="entry name" value="Fungal_trans_regulator"/>
</dbReference>
<sequence length="698" mass="74875">MGSAVLTMEQGPILQQHLPIHDYSLSSDHDYNEQYSGHAHHPGYATTGSVDSLRRDGSAPIQAPTPFTFTATNSATGARFLPDRGVASETTSYQSSNQFGDSSSGSISTSPASAASSLAYTNYQQNHCTSVPSYGAPVQLPQVFVPSAYGNTRVPPILDSSGMLPPPHPMRSPLSSSTNATERETYTSPSLARPQLSPGGYQPGYASYPETPRTALSSITGLSLSNASYPYSNGHHSQMASPPYGNQQNECGNFPWPNLEIHAEMTCEGQAVTPEVHAKVEKGFFMSSVDSKWTCYRRNYFSVQCHFELHPNITNGRMQLKRNNSTHSETIQAMGMRLSAAVDGSAGKNIELVQHTPKRDAGPKSKIEIVKVSPTPSNGRGEHTVSPHGIYQVPMSTFHPTGSIPGPNLPFQNQPEPGSPSNAAAQASQASSNYPYSASAASHLPLPGQAANHTFERVQFKQATANNGKRRASQQYFHLIVELYADVRKSESDSPSWVKVAHRVSEKIVVRGRSPSHYQNEGQNCNGRTGSSGGSSSYSTTGGAATYGGGIGSSGFRSSTGYTGGLAGASYRNNTYGFHPSPEHSGSSASSVDGGAQDSDYPPDAVMSDTERSEFQNRDEYRYYPGTIYEGVPQGGLPLPKIESTARYSTDPSSWAVKHESFDASAGAQQWPVNGLSRFQGVESSRGYYPADLAHQYT</sequence>
<evidence type="ECO:0000256" key="1">
    <source>
        <dbReference type="ARBA" id="ARBA00023125"/>
    </source>
</evidence>
<organism evidence="5 6">
    <name type="scientific">Passalora fulva</name>
    <name type="common">Tomato leaf mold</name>
    <name type="synonym">Cladosporium fulvum</name>
    <dbReference type="NCBI Taxonomy" id="5499"/>
    <lineage>
        <taxon>Eukaryota</taxon>
        <taxon>Fungi</taxon>
        <taxon>Dikarya</taxon>
        <taxon>Ascomycota</taxon>
        <taxon>Pezizomycotina</taxon>
        <taxon>Dothideomycetes</taxon>
        <taxon>Dothideomycetidae</taxon>
        <taxon>Mycosphaerellales</taxon>
        <taxon>Mycosphaerellaceae</taxon>
        <taxon>Fulvia</taxon>
    </lineage>
</organism>
<feature type="compositionally biased region" description="Low complexity" evidence="3">
    <location>
        <begin position="579"/>
        <end position="600"/>
    </location>
</feature>
<reference evidence="5" key="1">
    <citation type="submission" date="2021-12" db="EMBL/GenBank/DDBJ databases">
        <authorList>
            <person name="Zaccaron A."/>
            <person name="Stergiopoulos I."/>
        </authorList>
    </citation>
    <scope>NUCLEOTIDE SEQUENCE</scope>
    <source>
        <strain evidence="5">Race5_Kim</strain>
    </source>
</reference>
<feature type="compositionally biased region" description="Polar residues" evidence="3">
    <location>
        <begin position="173"/>
        <end position="190"/>
    </location>
</feature>
<feature type="region of interest" description="Disordered" evidence="3">
    <location>
        <begin position="396"/>
        <end position="439"/>
    </location>
</feature>
<accession>A0A9Q8LD16</accession>
<feature type="region of interest" description="Disordered" evidence="3">
    <location>
        <begin position="577"/>
        <end position="619"/>
    </location>
</feature>
<evidence type="ECO:0000313" key="5">
    <source>
        <dbReference type="EMBL" id="UJO15291.1"/>
    </source>
</evidence>
<dbReference type="GO" id="GO:0003677">
    <property type="term" value="F:DNA binding"/>
    <property type="evidence" value="ECO:0007669"/>
    <property type="project" value="UniProtKB-KW"/>
</dbReference>
<dbReference type="Pfam" id="PF05224">
    <property type="entry name" value="NDT80_PhoG"/>
    <property type="match status" value="1"/>
</dbReference>
<feature type="region of interest" description="Disordered" evidence="3">
    <location>
        <begin position="86"/>
        <end position="111"/>
    </location>
</feature>
<name>A0A9Q8LD16_PASFU</name>
<feature type="compositionally biased region" description="Polar residues" evidence="3">
    <location>
        <begin position="516"/>
        <end position="526"/>
    </location>
</feature>
<dbReference type="SUPFAM" id="SSF49417">
    <property type="entry name" value="p53-like transcription factors"/>
    <property type="match status" value="1"/>
</dbReference>
<dbReference type="GO" id="GO:0000228">
    <property type="term" value="C:nuclear chromosome"/>
    <property type="evidence" value="ECO:0007669"/>
    <property type="project" value="TreeGrafter"/>
</dbReference>
<dbReference type="EMBL" id="CP090165">
    <property type="protein sequence ID" value="UJO15291.1"/>
    <property type="molecule type" value="Genomic_DNA"/>
</dbReference>
<feature type="compositionally biased region" description="Low complexity" evidence="3">
    <location>
        <begin position="92"/>
        <end position="111"/>
    </location>
</feature>
<dbReference type="Gene3D" id="2.60.40.1390">
    <property type="entry name" value="NDT80 DNA-binding domain"/>
    <property type="match status" value="1"/>
</dbReference>
<dbReference type="PANTHER" id="PTHR35144:SF2">
    <property type="entry name" value="MEIOSIS-SPECIFIC TRANSCRIPTION FACTOR NDT80"/>
    <property type="match status" value="1"/>
</dbReference>
<evidence type="ECO:0000256" key="3">
    <source>
        <dbReference type="SAM" id="MobiDB-lite"/>
    </source>
</evidence>
<reference evidence="5" key="2">
    <citation type="journal article" date="2022" name="Microb. Genom.">
        <title>A chromosome-scale genome assembly of the tomato pathogen Cladosporium fulvum reveals a compartmentalized genome architecture and the presence of a dispensable chromosome.</title>
        <authorList>
            <person name="Zaccaron A.Z."/>
            <person name="Chen L.H."/>
            <person name="Samaras A."/>
            <person name="Stergiopoulos I."/>
        </authorList>
    </citation>
    <scope>NUCLEOTIDE SEQUENCE</scope>
    <source>
        <strain evidence="5">Race5_Kim</strain>
    </source>
</reference>
<dbReference type="InterPro" id="IPR024061">
    <property type="entry name" value="NDT80_DNA-bd_dom"/>
</dbReference>
<dbReference type="AlphaFoldDB" id="A0A9Q8LD16"/>
<dbReference type="GO" id="GO:0051321">
    <property type="term" value="P:meiotic cell cycle"/>
    <property type="evidence" value="ECO:0007669"/>
    <property type="project" value="TreeGrafter"/>
</dbReference>
<protein>
    <recommendedName>
        <fullName evidence="4">NDT80 domain-containing protein</fullName>
    </recommendedName>
</protein>
<dbReference type="GO" id="GO:0003700">
    <property type="term" value="F:DNA-binding transcription factor activity"/>
    <property type="evidence" value="ECO:0007669"/>
    <property type="project" value="UniProtKB-UniRule"/>
</dbReference>
<feature type="compositionally biased region" description="Low complexity" evidence="3">
    <location>
        <begin position="419"/>
        <end position="439"/>
    </location>
</feature>
<dbReference type="GeneID" id="71988532"/>
<dbReference type="GO" id="GO:0045944">
    <property type="term" value="P:positive regulation of transcription by RNA polymerase II"/>
    <property type="evidence" value="ECO:0007669"/>
    <property type="project" value="TreeGrafter"/>
</dbReference>
<feature type="domain" description="NDT80" evidence="4">
    <location>
        <begin position="225"/>
        <end position="522"/>
    </location>
</feature>
<gene>
    <name evidence="5" type="ORF">CLAFUR5_08654</name>
</gene>